<dbReference type="PROSITE" id="PS51044">
    <property type="entry name" value="ZF_SP_RING"/>
    <property type="match status" value="1"/>
</dbReference>
<proteinExistence type="predicted"/>
<dbReference type="PROSITE" id="PS00202">
    <property type="entry name" value="RUBREDOXIN"/>
    <property type="match status" value="1"/>
</dbReference>
<dbReference type="HOGENOM" id="CLU_004153_1_0_1"/>
<sequence length="803" mass="90458">MPSNTPPIPPITAPSIPDLCQQPFPGAVSAMATTSQPRPTAIEVPPALPRPGFMFRADGVLSDDAPLVFSEWSGRVDQLINNIDTLQQSHELLRERCLLLSAACREHDITYIVMHHIYCIWSHSKQHAYQIMLPFAPDAIDSAFAALSLLVKTNDALSPAQLDWFHRFPAQTFDSFVPSPILVRVIKDILRLLSAFAAHWPDFRARIISRSFPALVCEMRDVLQCSSYIVQNIIFHTSRRLLGCPDGYLMDIFQNSFDRDRNFESAISFNRFTPDHIQQTRQALVMNYSGLIAHIRSQAHSISHVLQSLDAPGAHTARESAVAHTSRSSAVQPNDQTQLNQRPVVSASVRFLGSGNSTFVCSSPNQPFQSSGQTIHPFNGTHSPIPVPPRAQPRNIPNIMPQHVQPTVPLKTNSASSLAALLEAAPGKMFRRIPESEYPQSAYGLPSLMVGLHLARQRSPRRVPLDNGPMRYYQYVDNLVLQPIRLEVSMKLNKIEFSLSKHQLQRIPVRQESDIRSLPVVRFQDNTLRFRLRVCRFPSGYNEMSESKWLQAGTFWPEQMHVMINSIPCLLSRKQHFHTDLPVEITTNVKSGDNELHVSLPSLSQNEVGYDYFVGVEIVTTQKYASVWRAINTKPRSSADATRDAIKHRYRLHDTDEVALLSSTWKVSICDPISSKMCDTPVRGIDCKHFECFDLENWLQTRPLKPGASQTEPCLVDCWACPICGGDARPNQLRICDYFSDVVKQLREAGNSEMRTIVISENAEWQPLVEISYYQKQESPSGGHLHQSQQAAKKVEVIEILDD</sequence>
<dbReference type="PANTHER" id="PTHR10782">
    <property type="entry name" value="ZINC FINGER MIZ DOMAIN-CONTAINING PROTEIN"/>
    <property type="match status" value="1"/>
</dbReference>
<dbReference type="GO" id="GO:0000785">
    <property type="term" value="C:chromatin"/>
    <property type="evidence" value="ECO:0007669"/>
    <property type="project" value="TreeGrafter"/>
</dbReference>
<dbReference type="InterPro" id="IPR013083">
    <property type="entry name" value="Znf_RING/FYVE/PHD"/>
</dbReference>
<name>A0A0A2VCL1_BEABA</name>
<evidence type="ECO:0000256" key="2">
    <source>
        <dbReference type="ARBA" id="ARBA00022771"/>
    </source>
</evidence>
<feature type="domain" description="SP-RING-type" evidence="5">
    <location>
        <begin position="654"/>
        <end position="748"/>
    </location>
</feature>
<keyword evidence="2 4" id="KW-0863">Zinc-finger</keyword>
<accession>A0A0A2VCL1</accession>
<dbReference type="STRING" id="1245745.A0A0A2VCL1"/>
<dbReference type="AlphaFoldDB" id="A0A0A2VCL1"/>
<evidence type="ECO:0000313" key="6">
    <source>
        <dbReference type="EMBL" id="KGQ05273.1"/>
    </source>
</evidence>
<dbReference type="Proteomes" id="UP000030106">
    <property type="component" value="Unassembled WGS sequence"/>
</dbReference>
<keyword evidence="3" id="KW-0862">Zinc</keyword>
<evidence type="ECO:0000259" key="5">
    <source>
        <dbReference type="PROSITE" id="PS51044"/>
    </source>
</evidence>
<evidence type="ECO:0000256" key="3">
    <source>
        <dbReference type="ARBA" id="ARBA00022833"/>
    </source>
</evidence>
<dbReference type="InterPro" id="IPR057847">
    <property type="entry name" value="ZMIZ1/ZMIZ2_GBD-like"/>
</dbReference>
<dbReference type="GO" id="GO:0008270">
    <property type="term" value="F:zinc ion binding"/>
    <property type="evidence" value="ECO:0007669"/>
    <property type="project" value="UniProtKB-KW"/>
</dbReference>
<gene>
    <name evidence="6" type="ORF">BBAD15_g9471</name>
</gene>
<protein>
    <submittedName>
        <fullName evidence="6">Zinc finger MIZ domain-containing protein 1</fullName>
    </submittedName>
</protein>
<dbReference type="Gene3D" id="3.30.40.10">
    <property type="entry name" value="Zinc/RING finger domain, C3HC4 (zinc finger)"/>
    <property type="match status" value="1"/>
</dbReference>
<dbReference type="Pfam" id="PF25527">
    <property type="entry name" value="GBD-like_ZMIZ1_ZMIZ2"/>
    <property type="match status" value="1"/>
</dbReference>
<evidence type="ECO:0000256" key="4">
    <source>
        <dbReference type="PROSITE-ProRule" id="PRU00452"/>
    </source>
</evidence>
<dbReference type="eggNOG" id="KOG2169">
    <property type="taxonomic scope" value="Eukaryota"/>
</dbReference>
<organism evidence="6 7">
    <name type="scientific">Beauveria bassiana D1-5</name>
    <dbReference type="NCBI Taxonomy" id="1245745"/>
    <lineage>
        <taxon>Eukaryota</taxon>
        <taxon>Fungi</taxon>
        <taxon>Dikarya</taxon>
        <taxon>Ascomycota</taxon>
        <taxon>Pezizomycotina</taxon>
        <taxon>Sordariomycetes</taxon>
        <taxon>Hypocreomycetidae</taxon>
        <taxon>Hypocreales</taxon>
        <taxon>Cordycipitaceae</taxon>
        <taxon>Beauveria</taxon>
    </lineage>
</organism>
<evidence type="ECO:0000256" key="1">
    <source>
        <dbReference type="ARBA" id="ARBA00022723"/>
    </source>
</evidence>
<reference evidence="6 7" key="1">
    <citation type="submission" date="2012-10" db="EMBL/GenBank/DDBJ databases">
        <title>Genome sequencing and analysis of entomopathogenic fungi Beauveria bassiana D1-5.</title>
        <authorList>
            <person name="Li Q."/>
            <person name="Wang L."/>
            <person name="Zhang Z."/>
            <person name="Wang Q."/>
            <person name="Ren J."/>
            <person name="Wang M."/>
            <person name="Xu W."/>
            <person name="Wang J."/>
            <person name="Lu Y."/>
            <person name="Du Q."/>
            <person name="Sun Z."/>
        </authorList>
    </citation>
    <scope>NUCLEOTIDE SEQUENCE [LARGE SCALE GENOMIC DNA]</scope>
    <source>
        <strain evidence="6 7">D1-5</strain>
    </source>
</reference>
<dbReference type="InterPro" id="IPR018527">
    <property type="entry name" value="Rubredoxin_Fe_BS"/>
</dbReference>
<evidence type="ECO:0000313" key="7">
    <source>
        <dbReference type="Proteomes" id="UP000030106"/>
    </source>
</evidence>
<dbReference type="OrthoDB" id="27975at2759"/>
<dbReference type="GO" id="GO:0061665">
    <property type="term" value="F:SUMO ligase activity"/>
    <property type="evidence" value="ECO:0007669"/>
    <property type="project" value="TreeGrafter"/>
</dbReference>
<dbReference type="PANTHER" id="PTHR10782:SF4">
    <property type="entry name" value="TONALLI, ISOFORM E"/>
    <property type="match status" value="1"/>
</dbReference>
<dbReference type="InterPro" id="IPR004181">
    <property type="entry name" value="Znf_MIZ"/>
</dbReference>
<dbReference type="EMBL" id="ANFO01000962">
    <property type="protein sequence ID" value="KGQ05273.1"/>
    <property type="molecule type" value="Genomic_DNA"/>
</dbReference>
<keyword evidence="1" id="KW-0479">Metal-binding</keyword>
<comment type="caution">
    <text evidence="6">The sequence shown here is derived from an EMBL/GenBank/DDBJ whole genome shotgun (WGS) entry which is preliminary data.</text>
</comment>
<dbReference type="GO" id="GO:0016925">
    <property type="term" value="P:protein sumoylation"/>
    <property type="evidence" value="ECO:0007669"/>
    <property type="project" value="TreeGrafter"/>
</dbReference>